<keyword evidence="4 8" id="KW-0812">Transmembrane</keyword>
<evidence type="ECO:0000259" key="12">
    <source>
        <dbReference type="Pfam" id="PF07715"/>
    </source>
</evidence>
<evidence type="ECO:0000256" key="2">
    <source>
        <dbReference type="ARBA" id="ARBA00022448"/>
    </source>
</evidence>
<gene>
    <name evidence="14" type="primary">oprC_2</name>
    <name evidence="13" type="synonym">oprC_1</name>
    <name evidence="13" type="ORF">HCR_11270</name>
    <name evidence="14" type="ORF">HCR_12440</name>
</gene>
<organism evidence="14 15">
    <name type="scientific">Hydrogenimonas cancrithermarum</name>
    <dbReference type="NCBI Taxonomy" id="2993563"/>
    <lineage>
        <taxon>Bacteria</taxon>
        <taxon>Pseudomonadati</taxon>
        <taxon>Campylobacterota</taxon>
        <taxon>Epsilonproteobacteria</taxon>
        <taxon>Campylobacterales</taxon>
        <taxon>Hydrogenimonadaceae</taxon>
        <taxon>Hydrogenimonas</taxon>
    </lineage>
</organism>
<evidence type="ECO:0000256" key="7">
    <source>
        <dbReference type="ARBA" id="ARBA00023237"/>
    </source>
</evidence>
<keyword evidence="6 8" id="KW-0472">Membrane</keyword>
<proteinExistence type="inferred from homology"/>
<keyword evidence="5 9" id="KW-0798">TonB box</keyword>
<dbReference type="EMBL" id="AP027370">
    <property type="protein sequence ID" value="BDY12815.1"/>
    <property type="molecule type" value="Genomic_DNA"/>
</dbReference>
<feature type="domain" description="TonB-dependent receptor-like beta-barrel" evidence="11">
    <location>
        <begin position="237"/>
        <end position="629"/>
    </location>
</feature>
<reference evidence="14 15" key="1">
    <citation type="submission" date="2023-03" db="EMBL/GenBank/DDBJ databases">
        <title>Description of Hydrogenimonas sp. ISO32.</title>
        <authorList>
            <person name="Mino S."/>
            <person name="Fukazawa S."/>
            <person name="Sawabe T."/>
        </authorList>
    </citation>
    <scope>NUCLEOTIDE SEQUENCE [LARGE SCALE GENOMIC DNA]</scope>
    <source>
        <strain evidence="14 15">ISO32</strain>
    </source>
</reference>
<evidence type="ECO:0000313" key="14">
    <source>
        <dbReference type="EMBL" id="BDY12932.1"/>
    </source>
</evidence>
<dbReference type="Proteomes" id="UP001321445">
    <property type="component" value="Chromosome"/>
</dbReference>
<keyword evidence="15" id="KW-1185">Reference proteome</keyword>
<keyword evidence="10" id="KW-0732">Signal</keyword>
<evidence type="ECO:0000256" key="1">
    <source>
        <dbReference type="ARBA" id="ARBA00004571"/>
    </source>
</evidence>
<evidence type="ECO:0000256" key="3">
    <source>
        <dbReference type="ARBA" id="ARBA00022452"/>
    </source>
</evidence>
<dbReference type="PROSITE" id="PS52016">
    <property type="entry name" value="TONB_DEPENDENT_REC_3"/>
    <property type="match status" value="1"/>
</dbReference>
<comment type="subcellular location">
    <subcellularLocation>
        <location evidence="1 8">Cell outer membrane</location>
        <topology evidence="1 8">Multi-pass membrane protein</topology>
    </subcellularLocation>
</comment>
<protein>
    <submittedName>
        <fullName evidence="14">Membrane protein</fullName>
    </submittedName>
</protein>
<name>A0ABM8FN04_9BACT</name>
<keyword evidence="3 8" id="KW-1134">Transmembrane beta strand</keyword>
<dbReference type="Pfam" id="PF07715">
    <property type="entry name" value="Plug"/>
    <property type="match status" value="1"/>
</dbReference>
<evidence type="ECO:0000259" key="11">
    <source>
        <dbReference type="Pfam" id="PF00593"/>
    </source>
</evidence>
<dbReference type="InterPro" id="IPR000531">
    <property type="entry name" value="Beta-barrel_TonB"/>
</dbReference>
<evidence type="ECO:0000256" key="8">
    <source>
        <dbReference type="PROSITE-ProRule" id="PRU01360"/>
    </source>
</evidence>
<feature type="domain" description="TonB-dependent receptor plug" evidence="12">
    <location>
        <begin position="38"/>
        <end position="127"/>
    </location>
</feature>
<dbReference type="InterPro" id="IPR039426">
    <property type="entry name" value="TonB-dep_rcpt-like"/>
</dbReference>
<evidence type="ECO:0000313" key="13">
    <source>
        <dbReference type="EMBL" id="BDY12815.1"/>
    </source>
</evidence>
<evidence type="ECO:0000256" key="6">
    <source>
        <dbReference type="ARBA" id="ARBA00023136"/>
    </source>
</evidence>
<accession>A0ABM8FN04</accession>
<feature type="signal peptide" evidence="10">
    <location>
        <begin position="1"/>
        <end position="21"/>
    </location>
</feature>
<keyword evidence="7 8" id="KW-0998">Cell outer membrane</keyword>
<dbReference type="PANTHER" id="PTHR30069">
    <property type="entry name" value="TONB-DEPENDENT OUTER MEMBRANE RECEPTOR"/>
    <property type="match status" value="1"/>
</dbReference>
<evidence type="ECO:0000256" key="10">
    <source>
        <dbReference type="SAM" id="SignalP"/>
    </source>
</evidence>
<dbReference type="InterPro" id="IPR012910">
    <property type="entry name" value="Plug_dom"/>
</dbReference>
<keyword evidence="2 8" id="KW-0813">Transport</keyword>
<dbReference type="EMBL" id="AP027370">
    <property type="protein sequence ID" value="BDY12932.1"/>
    <property type="molecule type" value="Genomic_DNA"/>
</dbReference>
<dbReference type="InterPro" id="IPR036942">
    <property type="entry name" value="Beta-barrel_TonB_sf"/>
</dbReference>
<dbReference type="PANTHER" id="PTHR30069:SF49">
    <property type="entry name" value="OUTER MEMBRANE PROTEIN C"/>
    <property type="match status" value="1"/>
</dbReference>
<dbReference type="Pfam" id="PF00593">
    <property type="entry name" value="TonB_dep_Rec_b-barrel"/>
    <property type="match status" value="1"/>
</dbReference>
<evidence type="ECO:0000313" key="15">
    <source>
        <dbReference type="Proteomes" id="UP001321445"/>
    </source>
</evidence>
<evidence type="ECO:0000256" key="5">
    <source>
        <dbReference type="ARBA" id="ARBA00023077"/>
    </source>
</evidence>
<evidence type="ECO:0000256" key="9">
    <source>
        <dbReference type="RuleBase" id="RU003357"/>
    </source>
</evidence>
<dbReference type="RefSeq" id="WP_286335983.1">
    <property type="nucleotide sequence ID" value="NZ_AP027370.1"/>
</dbReference>
<dbReference type="Gene3D" id="2.40.170.20">
    <property type="entry name" value="TonB-dependent receptor, beta-barrel domain"/>
    <property type="match status" value="1"/>
</dbReference>
<sequence length="671" mass="75254">MMKKVLSIGAISLAASLSLYAEDVALETIEVEETVDMTIVKDVAGEEVRSADLADSLYKLDPDIQLIRRSGIANDIIIRGMRKDDINVLIDGGKIYGGCPNRMDPPLSHVLANNVKEIVVKEGPYDVENFGTLSGLVEVETLEPEQGFHGEGNLNIGSWGYRKIGVQASGGNEKFRVFVGASTESSGQYEDGDGLTLAEQVDAYIADNPDQGGRKYSTPYHDMDAYNKKTAMLKLFANITDNQELKLSYTANRSEDVLYPNSPMDALKDDSNLFNAKYVVKNLGYFSKELDFEFYNSWVYHPMGTYYRVSAVMTNTVFENVMNSRIYGGKIKNKMDLAEGILTYGIDASKRKWDGRYVKNGIPTPIYSINYAETKNGALFAEYDKRFGSMDFQMGLRYDDTSVSNEDPTAASNDYTAVNAFVFGTYSMDESTKIFAGIGKSSRVPDGKELYFQDKTGVYIGTPDLDQTTNYQVDIGIEKDLFDSAHLRLKGFYSKLDNFIAFNKEKTTNKYENVDATLYGVSFDGTYLITEQLYTDFGVAYQRGEKENPLEGQSGMNMPNILPLKANIALGYDYDDSLTMRLSMIAASRWKDVDYENGEQELPGYAVFNFKLRKDVSRHFEITAGIDNILDHTYAITNTYADMILVTGTNDEPMLLNEPGRYYYCNLTYQF</sequence>
<comment type="similarity">
    <text evidence="8 9">Belongs to the TonB-dependent receptor family.</text>
</comment>
<feature type="chain" id="PRO_5045028644" evidence="10">
    <location>
        <begin position="22"/>
        <end position="671"/>
    </location>
</feature>
<dbReference type="SUPFAM" id="SSF56935">
    <property type="entry name" value="Porins"/>
    <property type="match status" value="1"/>
</dbReference>
<evidence type="ECO:0000256" key="4">
    <source>
        <dbReference type="ARBA" id="ARBA00022692"/>
    </source>
</evidence>